<name>A0ABS4T4V6_9MICC</name>
<dbReference type="Gene3D" id="3.40.1190.20">
    <property type="match status" value="1"/>
</dbReference>
<keyword evidence="2" id="KW-0808">Transferase</keyword>
<gene>
    <name evidence="2" type="ORF">JOF45_002520</name>
</gene>
<evidence type="ECO:0000313" key="2">
    <source>
        <dbReference type="EMBL" id="MBP2319501.1"/>
    </source>
</evidence>
<reference evidence="2 3" key="1">
    <citation type="submission" date="2021-03" db="EMBL/GenBank/DDBJ databases">
        <title>Sequencing the genomes of 1000 actinobacteria strains.</title>
        <authorList>
            <person name="Klenk H.-P."/>
        </authorList>
    </citation>
    <scope>NUCLEOTIDE SEQUENCE [LARGE SCALE GENOMIC DNA]</scope>
    <source>
        <strain evidence="2 3">DSM 12544</strain>
    </source>
</reference>
<dbReference type="EMBL" id="JAGINX010000001">
    <property type="protein sequence ID" value="MBP2319501.1"/>
    <property type="molecule type" value="Genomic_DNA"/>
</dbReference>
<comment type="caution">
    <text evidence="2">The sequence shown here is derived from an EMBL/GenBank/DDBJ whole genome shotgun (WGS) entry which is preliminary data.</text>
</comment>
<proteinExistence type="predicted"/>
<dbReference type="Proteomes" id="UP001519331">
    <property type="component" value="Unassembled WGS sequence"/>
</dbReference>
<protein>
    <submittedName>
        <fullName evidence="2">Hydroxymethylpyrimidine/phosphomethylpyrimidine kinase</fullName>
    </submittedName>
</protein>
<dbReference type="InterPro" id="IPR029056">
    <property type="entry name" value="Ribokinase-like"/>
</dbReference>
<feature type="domain" description="Pyridoxamine kinase/Phosphomethylpyrimidine kinase" evidence="1">
    <location>
        <begin position="4"/>
        <end position="43"/>
    </location>
</feature>
<dbReference type="Pfam" id="PF08543">
    <property type="entry name" value="Phos_pyr_kin"/>
    <property type="match status" value="1"/>
</dbReference>
<dbReference type="InterPro" id="IPR013749">
    <property type="entry name" value="PM/HMP-P_kinase-1"/>
</dbReference>
<keyword evidence="3" id="KW-1185">Reference proteome</keyword>
<dbReference type="SUPFAM" id="SSF53613">
    <property type="entry name" value="Ribokinase-like"/>
    <property type="match status" value="1"/>
</dbReference>
<evidence type="ECO:0000313" key="3">
    <source>
        <dbReference type="Proteomes" id="UP001519331"/>
    </source>
</evidence>
<sequence length="79" mass="8329">MDHNDPEITDVVVIDGAAHSLKVPRVTTRNTHGTGCTLSSAIGQGQTDLTRALAAGAEWELSYAPQTGHGPVHHMAMRA</sequence>
<evidence type="ECO:0000259" key="1">
    <source>
        <dbReference type="Pfam" id="PF08543"/>
    </source>
</evidence>
<organism evidence="2 3">
    <name type="scientific">Nesterenkonia lacusekhoensis</name>
    <dbReference type="NCBI Taxonomy" id="150832"/>
    <lineage>
        <taxon>Bacteria</taxon>
        <taxon>Bacillati</taxon>
        <taxon>Actinomycetota</taxon>
        <taxon>Actinomycetes</taxon>
        <taxon>Micrococcales</taxon>
        <taxon>Micrococcaceae</taxon>
        <taxon>Nesterenkonia</taxon>
    </lineage>
</organism>
<keyword evidence="2" id="KW-0418">Kinase</keyword>
<dbReference type="GO" id="GO:0016301">
    <property type="term" value="F:kinase activity"/>
    <property type="evidence" value="ECO:0007669"/>
    <property type="project" value="UniProtKB-KW"/>
</dbReference>
<accession>A0ABS4T4V6</accession>